<evidence type="ECO:0000313" key="4">
    <source>
        <dbReference type="Proteomes" id="UP000519573"/>
    </source>
</evidence>
<evidence type="ECO:0000313" key="3">
    <source>
        <dbReference type="EMBL" id="MBC2167700.1"/>
    </source>
</evidence>
<feature type="domain" description="Gp5/Type VI secretion system Vgr protein OB-fold" evidence="2">
    <location>
        <begin position="405"/>
        <end position="472"/>
    </location>
</feature>
<evidence type="ECO:0000256" key="1">
    <source>
        <dbReference type="SAM" id="MobiDB-lite"/>
    </source>
</evidence>
<sequence>MPKEFVSSNKNTSNIDIMGGVESVISSQVNEANIQHLASKAFGAKKVAKAAKAIAIGRQAFDAIQAMNRQLPDMDLTKNILQSAGLPNTGTLDTNMMDMLKKTYGGDVLDQLPVGQILNETVQIFPYVYQNLLEFEVRQEGINEHSTLYFKAVIDEEKQEQYMAQTLDTTKLVVAKREEDGSQTMLFQGVVLDAQIRNVQGVYYLTVEGISHSYSLDIVKKNRSFQNAAMPYEELIQEVTAAYTEVDFMDNASKGAPIGNFTMQYQETDWEFLKRMASRFQTGLVAVDFAPSKRFYFGLPETGTKDELVSPNYRLRKDVSRYLMLTQNDGLALSEQDFVYYMVITKQIFGLADKVTFNGRELFVCSTYRFLEKGSLTHHYELATEKGMIERQLYNTQIIGASIDGTVLSIKQDKIRVQLNFDDQTDESTAHWFPYSTTYTSKNNVGWYMMPEIGDTVRAYFPSKKEHEAIAVSSVSAMTPEANQPTLKDGIPPGDKSGVTSSGSSAFPMSDPNIKTLRNKFGKTVTLEPKKITISGDTFVLVLDDDEGITIQSEQPINVNSKDSILMAAKEILLSAENNITIKCKNNAITMDENVKLTGTEVHMN</sequence>
<dbReference type="InterPro" id="IPR006531">
    <property type="entry name" value="Gp5/Vgr_OB"/>
</dbReference>
<gene>
    <name evidence="3" type="ORF">HCB26_14075</name>
</gene>
<evidence type="ECO:0000259" key="2">
    <source>
        <dbReference type="Pfam" id="PF04717"/>
    </source>
</evidence>
<name>A0A7X0Z2A5_9LIST</name>
<dbReference type="Pfam" id="PF05954">
    <property type="entry name" value="Phage_GPD"/>
    <property type="match status" value="1"/>
</dbReference>
<accession>A0A7X0Z2A5</accession>
<protein>
    <recommendedName>
        <fullName evidence="2">Gp5/Type VI secretion system Vgr protein OB-fold domain-containing protein</fullName>
    </recommendedName>
</protein>
<feature type="region of interest" description="Disordered" evidence="1">
    <location>
        <begin position="481"/>
        <end position="509"/>
    </location>
</feature>
<dbReference type="RefSeq" id="WP_185577198.1">
    <property type="nucleotide sequence ID" value="NZ_JAARYH010000006.1"/>
</dbReference>
<dbReference type="Pfam" id="PF04717">
    <property type="entry name" value="Phage_base_V"/>
    <property type="match status" value="1"/>
</dbReference>
<dbReference type="Gene3D" id="2.30.110.50">
    <property type="match status" value="1"/>
</dbReference>
<reference evidence="3 4" key="1">
    <citation type="submission" date="2020-03" db="EMBL/GenBank/DDBJ databases">
        <title>Soil Listeria distribution.</title>
        <authorList>
            <person name="Liao J."/>
            <person name="Wiedmann M."/>
        </authorList>
    </citation>
    <scope>NUCLEOTIDE SEQUENCE [LARGE SCALE GENOMIC DNA]</scope>
    <source>
        <strain evidence="3 4">FSL L7-0245</strain>
    </source>
</reference>
<dbReference type="Proteomes" id="UP000519573">
    <property type="component" value="Unassembled WGS sequence"/>
</dbReference>
<comment type="caution">
    <text evidence="3">The sequence shown here is derived from an EMBL/GenBank/DDBJ whole genome shotgun (WGS) entry which is preliminary data.</text>
</comment>
<dbReference type="EMBL" id="JAARYH010000006">
    <property type="protein sequence ID" value="MBC2167700.1"/>
    <property type="molecule type" value="Genomic_DNA"/>
</dbReference>
<proteinExistence type="predicted"/>
<dbReference type="SUPFAM" id="SSF69279">
    <property type="entry name" value="Phage tail proteins"/>
    <property type="match status" value="1"/>
</dbReference>
<dbReference type="AlphaFoldDB" id="A0A7X0Z2A5"/>
<feature type="compositionally biased region" description="Polar residues" evidence="1">
    <location>
        <begin position="498"/>
        <end position="507"/>
    </location>
</feature>
<dbReference type="Gene3D" id="3.55.50.10">
    <property type="entry name" value="Baseplate protein-like domains"/>
    <property type="match status" value="1"/>
</dbReference>
<organism evidence="3 4">
    <name type="scientific">Listeria booriae</name>
    <dbReference type="NCBI Taxonomy" id="1552123"/>
    <lineage>
        <taxon>Bacteria</taxon>
        <taxon>Bacillati</taxon>
        <taxon>Bacillota</taxon>
        <taxon>Bacilli</taxon>
        <taxon>Bacillales</taxon>
        <taxon>Listeriaceae</taxon>
        <taxon>Listeria</taxon>
    </lineage>
</organism>